<protein>
    <submittedName>
        <fullName evidence="1">Uncharacterized protein</fullName>
    </submittedName>
</protein>
<evidence type="ECO:0000313" key="2">
    <source>
        <dbReference type="Proteomes" id="UP000004870"/>
    </source>
</evidence>
<evidence type="ECO:0000313" key="1">
    <source>
        <dbReference type="EMBL" id="EEV89408.1"/>
    </source>
</evidence>
<name>C8N7M6_CARH6</name>
<reference evidence="1 2" key="1">
    <citation type="submission" date="2009-08" db="EMBL/GenBank/DDBJ databases">
        <authorList>
            <person name="Qin X."/>
            <person name="Bachman B."/>
            <person name="Battles P."/>
            <person name="Bell A."/>
            <person name="Bess C."/>
            <person name="Bickham C."/>
            <person name="Chaboub L."/>
            <person name="Chen D."/>
            <person name="Coyle M."/>
            <person name="Deiros D.R."/>
            <person name="Dinh H."/>
            <person name="Forbes L."/>
            <person name="Fowler G."/>
            <person name="Francisco L."/>
            <person name="Fu Q."/>
            <person name="Gubbala S."/>
            <person name="Hale W."/>
            <person name="Han Y."/>
            <person name="Hemphill L."/>
            <person name="Highlander S.K."/>
            <person name="Hirani K."/>
            <person name="Hogues M."/>
            <person name="Jackson L."/>
            <person name="Jakkamsetti A."/>
            <person name="Javaid M."/>
            <person name="Jiang H."/>
            <person name="Korchina V."/>
            <person name="Kovar C."/>
            <person name="Lara F."/>
            <person name="Lee S."/>
            <person name="Mata R."/>
            <person name="Mathew T."/>
            <person name="Moen C."/>
            <person name="Morales K."/>
            <person name="Munidasa M."/>
            <person name="Nazareth L."/>
            <person name="Ngo R."/>
            <person name="Nguyen L."/>
            <person name="Okwuonu G."/>
            <person name="Ongeri F."/>
            <person name="Patil S."/>
            <person name="Petrosino J."/>
            <person name="Pham C."/>
            <person name="Pham P."/>
            <person name="Pu L.-L."/>
            <person name="Puazo M."/>
            <person name="Raj R."/>
            <person name="Reid J."/>
            <person name="Rouhana J."/>
            <person name="Saada N."/>
            <person name="Shang Y."/>
            <person name="Simmons D."/>
            <person name="Thornton R."/>
            <person name="Warren J."/>
            <person name="Weissenberger G."/>
            <person name="Zhang J."/>
            <person name="Zhang L."/>
            <person name="Zhou C."/>
            <person name="Zhu D."/>
            <person name="Muzny D."/>
            <person name="Worley K."/>
            <person name="Gibbs R."/>
        </authorList>
    </citation>
    <scope>NUCLEOTIDE SEQUENCE [LARGE SCALE GENOMIC DNA]</scope>
    <source>
        <strain evidence="2">ATCC 15826 / DSM 8339 / NCTC 10426 / 6573</strain>
    </source>
</reference>
<dbReference type="EMBL" id="ACKY01000022">
    <property type="protein sequence ID" value="EEV89408.1"/>
    <property type="molecule type" value="Genomic_DNA"/>
</dbReference>
<gene>
    <name evidence="1" type="ORF">HMPREF0198_0503</name>
</gene>
<accession>C8N7M6</accession>
<dbReference type="HOGENOM" id="CLU_1810146_0_0_6"/>
<organism evidence="1 2">
    <name type="scientific">Cardiobacterium hominis (strain ATCC 15826 / DSM 8339 / NCTC 10426 / 6573)</name>
    <dbReference type="NCBI Taxonomy" id="638300"/>
    <lineage>
        <taxon>Bacteria</taxon>
        <taxon>Pseudomonadati</taxon>
        <taxon>Pseudomonadota</taxon>
        <taxon>Gammaproteobacteria</taxon>
        <taxon>Cardiobacteriales</taxon>
        <taxon>Cardiobacteriaceae</taxon>
        <taxon>Cardiobacterium</taxon>
    </lineage>
</organism>
<dbReference type="AlphaFoldDB" id="C8N7M6"/>
<comment type="caution">
    <text evidence="1">The sequence shown here is derived from an EMBL/GenBank/DDBJ whole genome shotgun (WGS) entry which is preliminary data.</text>
</comment>
<dbReference type="Proteomes" id="UP000004870">
    <property type="component" value="Unassembled WGS sequence"/>
</dbReference>
<proteinExistence type="predicted"/>
<feature type="non-terminal residue" evidence="1">
    <location>
        <position position="1"/>
    </location>
</feature>
<sequence>AAVAFVEAGALPLPVVAGGGQGFGPEGLCVAAVVVKAQRGEAVGLRFVAQVGDAGDAVSGQVRGERGAEGAVVQQQGEAGERGVAGDEGLFGGVHGLVCGLLGWMLLGFVATRFFIFAALTPTPLSSYGRAMLVPEGEGLIR</sequence>
<keyword evidence="2" id="KW-1185">Reference proteome</keyword>